<evidence type="ECO:0000256" key="4">
    <source>
        <dbReference type="ARBA" id="ARBA00022833"/>
    </source>
</evidence>
<feature type="compositionally biased region" description="Polar residues" evidence="6">
    <location>
        <begin position="250"/>
        <end position="263"/>
    </location>
</feature>
<evidence type="ECO:0000256" key="6">
    <source>
        <dbReference type="SAM" id="MobiDB-lite"/>
    </source>
</evidence>
<feature type="domain" description="HAT C-terminal dimerisation" evidence="7">
    <location>
        <begin position="397"/>
        <end position="477"/>
    </location>
</feature>
<dbReference type="PANTHER" id="PTHR46481">
    <property type="entry name" value="ZINC FINGER BED DOMAIN-CONTAINING PROTEIN 4"/>
    <property type="match status" value="1"/>
</dbReference>
<dbReference type="EMBL" id="LNIX01000005">
    <property type="protein sequence ID" value="OXA55140.1"/>
    <property type="molecule type" value="Genomic_DNA"/>
</dbReference>
<dbReference type="Pfam" id="PF05699">
    <property type="entry name" value="Dimer_Tnp_hAT"/>
    <property type="match status" value="1"/>
</dbReference>
<evidence type="ECO:0000256" key="5">
    <source>
        <dbReference type="ARBA" id="ARBA00023242"/>
    </source>
</evidence>
<gene>
    <name evidence="8" type="ORF">Fcan01_11743</name>
</gene>
<evidence type="ECO:0000256" key="2">
    <source>
        <dbReference type="ARBA" id="ARBA00022723"/>
    </source>
</evidence>
<evidence type="ECO:0000259" key="7">
    <source>
        <dbReference type="Pfam" id="PF05699"/>
    </source>
</evidence>
<organism evidence="8 9">
    <name type="scientific">Folsomia candida</name>
    <name type="common">Springtail</name>
    <dbReference type="NCBI Taxonomy" id="158441"/>
    <lineage>
        <taxon>Eukaryota</taxon>
        <taxon>Metazoa</taxon>
        <taxon>Ecdysozoa</taxon>
        <taxon>Arthropoda</taxon>
        <taxon>Hexapoda</taxon>
        <taxon>Collembola</taxon>
        <taxon>Entomobryomorpha</taxon>
        <taxon>Isotomoidea</taxon>
        <taxon>Isotomidae</taxon>
        <taxon>Proisotominae</taxon>
        <taxon>Folsomia</taxon>
    </lineage>
</organism>
<comment type="subcellular location">
    <subcellularLocation>
        <location evidence="1">Nucleus</location>
    </subcellularLocation>
</comment>
<sequence length="486" mass="54316">MEAPPYDELPVNSWENDEEDANELRSFFKATGLARNACLAHLLQLAVKDASTQCQIVMQLVKKLTEVITFFNRSSHHSTKLKERAGYSLVKPCTTRWNSLYLGFQRLQQSSNLNKEETVAESVNAILQEARPQPSLRKKSTPKTNKGSQTDELPNRLSKVPVGFTQADITNMKTIVELLQPLADLTDQLQADKITSSIVIPGIISAVASLEEIEVDEGDDFDELDDFKQNLISCVVDRFTKLTGTAFKTQTKSNPKNKSTTCEVTGESYDEDGLDRDDHSKATKKTTSIFSVDVFHDRNFILATLLDPRLKHEPFKADFLDDNSALHGKLPSLDYVKNVLKDYAQMAKAASVVTTNSESVDDTSDEAPPVNKKTKKSVFSMIAARKKNDSLPEMFEEVDRYLNLPLARQDDCPILYWKSEAERLSTLATLSQRFLSIPASSGAVERLFSVAGAIGRSQRACIRISTMEKALCVRQYLINKHHQVNG</sequence>
<dbReference type="Proteomes" id="UP000198287">
    <property type="component" value="Unassembled WGS sequence"/>
</dbReference>
<feature type="region of interest" description="Disordered" evidence="6">
    <location>
        <begin position="130"/>
        <end position="155"/>
    </location>
</feature>
<dbReference type="OMA" id="CIRISTM"/>
<keyword evidence="5" id="KW-0539">Nucleus</keyword>
<reference evidence="8 9" key="1">
    <citation type="submission" date="2015-12" db="EMBL/GenBank/DDBJ databases">
        <title>The genome of Folsomia candida.</title>
        <authorList>
            <person name="Faddeeva A."/>
            <person name="Derks M.F."/>
            <person name="Anvar Y."/>
            <person name="Smit S."/>
            <person name="Van Straalen N."/>
            <person name="Roelofs D."/>
        </authorList>
    </citation>
    <scope>NUCLEOTIDE SEQUENCE [LARGE SCALE GENOMIC DNA]</scope>
    <source>
        <strain evidence="8 9">VU population</strain>
        <tissue evidence="8">Whole body</tissue>
    </source>
</reference>
<comment type="caution">
    <text evidence="8">The sequence shown here is derived from an EMBL/GenBank/DDBJ whole genome shotgun (WGS) entry which is preliminary data.</text>
</comment>
<dbReference type="PANTHER" id="PTHR46481:SF10">
    <property type="entry name" value="ZINC FINGER BED DOMAIN-CONTAINING PROTEIN 39"/>
    <property type="match status" value="1"/>
</dbReference>
<dbReference type="GO" id="GO:0046983">
    <property type="term" value="F:protein dimerization activity"/>
    <property type="evidence" value="ECO:0007669"/>
    <property type="project" value="InterPro"/>
</dbReference>
<dbReference type="AlphaFoldDB" id="A0A226ECH2"/>
<dbReference type="SUPFAM" id="SSF53098">
    <property type="entry name" value="Ribonuclease H-like"/>
    <property type="match status" value="1"/>
</dbReference>
<dbReference type="OrthoDB" id="1607513at2759"/>
<dbReference type="InterPro" id="IPR052035">
    <property type="entry name" value="ZnF_BED_domain_contain"/>
</dbReference>
<dbReference type="GO" id="GO:0008270">
    <property type="term" value="F:zinc ion binding"/>
    <property type="evidence" value="ECO:0007669"/>
    <property type="project" value="UniProtKB-KW"/>
</dbReference>
<keyword evidence="2" id="KW-0479">Metal-binding</keyword>
<keyword evidence="3" id="KW-0863">Zinc-finger</keyword>
<proteinExistence type="predicted"/>
<keyword evidence="9" id="KW-1185">Reference proteome</keyword>
<evidence type="ECO:0000256" key="1">
    <source>
        <dbReference type="ARBA" id="ARBA00004123"/>
    </source>
</evidence>
<accession>A0A226ECH2</accession>
<feature type="region of interest" description="Disordered" evidence="6">
    <location>
        <begin position="250"/>
        <end position="278"/>
    </location>
</feature>
<evidence type="ECO:0000313" key="8">
    <source>
        <dbReference type="EMBL" id="OXA55140.1"/>
    </source>
</evidence>
<feature type="compositionally biased region" description="Polar residues" evidence="6">
    <location>
        <begin position="142"/>
        <end position="152"/>
    </location>
</feature>
<evidence type="ECO:0000313" key="9">
    <source>
        <dbReference type="Proteomes" id="UP000198287"/>
    </source>
</evidence>
<name>A0A226ECH2_FOLCA</name>
<dbReference type="InterPro" id="IPR012337">
    <property type="entry name" value="RNaseH-like_sf"/>
</dbReference>
<protein>
    <submittedName>
        <fullName evidence="8">Zinc finger BED domain-containing protein 4</fullName>
    </submittedName>
</protein>
<dbReference type="GO" id="GO:0005634">
    <property type="term" value="C:nucleus"/>
    <property type="evidence" value="ECO:0007669"/>
    <property type="project" value="UniProtKB-SubCell"/>
</dbReference>
<evidence type="ECO:0000256" key="3">
    <source>
        <dbReference type="ARBA" id="ARBA00022771"/>
    </source>
</evidence>
<keyword evidence="4" id="KW-0862">Zinc</keyword>
<dbReference type="InterPro" id="IPR008906">
    <property type="entry name" value="HATC_C_dom"/>
</dbReference>